<accession>A0A2T7BMH3</accession>
<evidence type="ECO:0000313" key="3">
    <source>
        <dbReference type="Proteomes" id="UP000244450"/>
    </source>
</evidence>
<keyword evidence="1" id="KW-1133">Transmembrane helix</keyword>
<organism evidence="2 3">
    <name type="scientific">Chitinophaga parva</name>
    <dbReference type="NCBI Taxonomy" id="2169414"/>
    <lineage>
        <taxon>Bacteria</taxon>
        <taxon>Pseudomonadati</taxon>
        <taxon>Bacteroidota</taxon>
        <taxon>Chitinophagia</taxon>
        <taxon>Chitinophagales</taxon>
        <taxon>Chitinophagaceae</taxon>
        <taxon>Chitinophaga</taxon>
    </lineage>
</organism>
<dbReference type="EMBL" id="QCYK01000001">
    <property type="protein sequence ID" value="PUZ28883.1"/>
    <property type="molecule type" value="Genomic_DNA"/>
</dbReference>
<keyword evidence="1" id="KW-0812">Transmembrane</keyword>
<feature type="transmembrane region" description="Helical" evidence="1">
    <location>
        <begin position="177"/>
        <end position="198"/>
    </location>
</feature>
<keyword evidence="1" id="KW-0472">Membrane</keyword>
<evidence type="ECO:0000256" key="1">
    <source>
        <dbReference type="SAM" id="Phobius"/>
    </source>
</evidence>
<feature type="transmembrane region" description="Helical" evidence="1">
    <location>
        <begin position="150"/>
        <end position="171"/>
    </location>
</feature>
<dbReference type="AlphaFoldDB" id="A0A2T7BMH3"/>
<dbReference type="RefSeq" id="WP_108685523.1">
    <property type="nucleotide sequence ID" value="NZ_QCYK01000001.1"/>
</dbReference>
<comment type="caution">
    <text evidence="2">The sequence shown here is derived from an EMBL/GenBank/DDBJ whole genome shotgun (WGS) entry which is preliminary data.</text>
</comment>
<keyword evidence="3" id="KW-1185">Reference proteome</keyword>
<name>A0A2T7BMH3_9BACT</name>
<gene>
    <name evidence="2" type="ORF">DCC81_05230</name>
</gene>
<protein>
    <submittedName>
        <fullName evidence="2">Uncharacterized protein</fullName>
    </submittedName>
</protein>
<proteinExistence type="predicted"/>
<reference evidence="2 3" key="1">
    <citation type="submission" date="2018-04" db="EMBL/GenBank/DDBJ databases">
        <title>Chitinophaga fuyangensis sp. nov., isolated from soil in a chemical factory.</title>
        <authorList>
            <person name="Chen K."/>
        </authorList>
    </citation>
    <scope>NUCLEOTIDE SEQUENCE [LARGE SCALE GENOMIC DNA]</scope>
    <source>
        <strain evidence="2 3">LY-1</strain>
    </source>
</reference>
<dbReference type="Proteomes" id="UP000244450">
    <property type="component" value="Unassembled WGS sequence"/>
</dbReference>
<feature type="transmembrane region" description="Helical" evidence="1">
    <location>
        <begin position="219"/>
        <end position="241"/>
    </location>
</feature>
<sequence>MHPYRTFRRFESESEAATFVQFLMANGIPATMETVPPILDRTLVGEAPGARVEVKVQGYQFMAAQRLLRNSVQITLDDIEPDYYLFSFSDKELLDIVHRPDEWGEYDQALAVALLREHGIAITEEQVEAAEEARIAELARPRPLTNTTLAGIYCVGAAGFLISFLGFYQLLHGLTPIALFAGLMMATPAASGIAFLKGRRTLPDGSSAYMFDERTRRHGRIMIIASVVAAVIFVGLIKLVLVNL</sequence>
<evidence type="ECO:0000313" key="2">
    <source>
        <dbReference type="EMBL" id="PUZ28883.1"/>
    </source>
</evidence>
<dbReference type="OrthoDB" id="9814194at2"/>